<proteinExistence type="predicted"/>
<reference evidence="1 2" key="1">
    <citation type="journal article" date="2016" name="Nat. Commun.">
        <title>Thousands of microbial genomes shed light on interconnected biogeochemical processes in an aquifer system.</title>
        <authorList>
            <person name="Anantharaman K."/>
            <person name="Brown C.T."/>
            <person name="Hug L.A."/>
            <person name="Sharon I."/>
            <person name="Castelle C.J."/>
            <person name="Probst A.J."/>
            <person name="Thomas B.C."/>
            <person name="Singh A."/>
            <person name="Wilkins M.J."/>
            <person name="Karaoz U."/>
            <person name="Brodie E.L."/>
            <person name="Williams K.H."/>
            <person name="Hubbard S.S."/>
            <person name="Banfield J.F."/>
        </authorList>
    </citation>
    <scope>NUCLEOTIDE SEQUENCE [LARGE SCALE GENOMIC DNA]</scope>
</reference>
<dbReference type="AlphaFoldDB" id="A0A1F8CTZ7"/>
<dbReference type="Proteomes" id="UP000178999">
    <property type="component" value="Unassembled WGS sequence"/>
</dbReference>
<evidence type="ECO:0000313" key="1">
    <source>
        <dbReference type="EMBL" id="OGM79780.1"/>
    </source>
</evidence>
<organism evidence="1 2">
    <name type="scientific">Candidatus Woesebacteria bacterium RIFOXYB1_FULL_38_16</name>
    <dbReference type="NCBI Taxonomy" id="1802538"/>
    <lineage>
        <taxon>Bacteria</taxon>
        <taxon>Candidatus Woeseibacteriota</taxon>
    </lineage>
</organism>
<gene>
    <name evidence="1" type="ORF">A2382_04240</name>
</gene>
<name>A0A1F8CTZ7_9BACT</name>
<sequence>MVGRAGPIIFLRGSNTNCFCITIYGSYYIMDVFYTTTKNFRESHSITKNSQIRIGRKNGTLNPSADRSTLILSGILKKQALRQKSIKKIIKIENKAIIESVINEYIESSA</sequence>
<evidence type="ECO:0000313" key="2">
    <source>
        <dbReference type="Proteomes" id="UP000178999"/>
    </source>
</evidence>
<dbReference type="STRING" id="1802538.A2382_04240"/>
<protein>
    <submittedName>
        <fullName evidence="1">Uncharacterized protein</fullName>
    </submittedName>
</protein>
<dbReference type="EMBL" id="MGHY01000007">
    <property type="protein sequence ID" value="OGM79780.1"/>
    <property type="molecule type" value="Genomic_DNA"/>
</dbReference>
<accession>A0A1F8CTZ7</accession>
<comment type="caution">
    <text evidence="1">The sequence shown here is derived from an EMBL/GenBank/DDBJ whole genome shotgun (WGS) entry which is preliminary data.</text>
</comment>